<evidence type="ECO:0000313" key="1">
    <source>
        <dbReference type="EMBL" id="KER30538.1"/>
    </source>
</evidence>
<sequence>MSGRRFKDASTQVNLVCYFGMERQPLDQQMRLHVTTLAVVLASAGAPSHHDSLDEDDCIWLSKLSETARIGTSDAHVTFCETNGVLAGFLPFFLPMYCDTCTMPTKNGGKQE</sequence>
<dbReference type="RefSeq" id="XP_009165676.1">
    <property type="nucleotide sequence ID" value="XM_009167412.1"/>
</dbReference>
<proteinExistence type="predicted"/>
<dbReference type="GeneID" id="20317210"/>
<dbReference type="Proteomes" id="UP000054324">
    <property type="component" value="Unassembled WGS sequence"/>
</dbReference>
<protein>
    <submittedName>
        <fullName evidence="1">Uncharacterized protein</fullName>
    </submittedName>
</protein>
<dbReference type="EMBL" id="KL596659">
    <property type="protein sequence ID" value="KER30538.1"/>
    <property type="molecule type" value="Genomic_DNA"/>
</dbReference>
<evidence type="ECO:0000313" key="2">
    <source>
        <dbReference type="Proteomes" id="UP000054324"/>
    </source>
</evidence>
<dbReference type="CTD" id="20317210"/>
<gene>
    <name evidence="1" type="ORF">T265_03023</name>
</gene>
<name>A0A074ZSZ2_OPIVI</name>
<organism evidence="1 2">
    <name type="scientific">Opisthorchis viverrini</name>
    <name type="common">Southeast Asian liver fluke</name>
    <dbReference type="NCBI Taxonomy" id="6198"/>
    <lineage>
        <taxon>Eukaryota</taxon>
        <taxon>Metazoa</taxon>
        <taxon>Spiralia</taxon>
        <taxon>Lophotrochozoa</taxon>
        <taxon>Platyhelminthes</taxon>
        <taxon>Trematoda</taxon>
        <taxon>Digenea</taxon>
        <taxon>Opisthorchiida</taxon>
        <taxon>Opisthorchiata</taxon>
        <taxon>Opisthorchiidae</taxon>
        <taxon>Opisthorchis</taxon>
    </lineage>
</organism>
<dbReference type="KEGG" id="ovi:T265_03023"/>
<accession>A0A074ZSZ2</accession>
<reference evidence="1 2" key="1">
    <citation type="submission" date="2013-11" db="EMBL/GenBank/DDBJ databases">
        <title>Opisthorchis viverrini - life in the bile duct.</title>
        <authorList>
            <person name="Young N.D."/>
            <person name="Nagarajan N."/>
            <person name="Lin S.J."/>
            <person name="Korhonen P.K."/>
            <person name="Jex A.R."/>
            <person name="Hall R.S."/>
            <person name="Safavi-Hemami H."/>
            <person name="Kaewkong W."/>
            <person name="Bertrand D."/>
            <person name="Gao S."/>
            <person name="Seet Q."/>
            <person name="Wongkham S."/>
            <person name="Teh B.T."/>
            <person name="Wongkham C."/>
            <person name="Intapan P.M."/>
            <person name="Maleewong W."/>
            <person name="Yang X."/>
            <person name="Hu M."/>
            <person name="Wang Z."/>
            <person name="Hofmann A."/>
            <person name="Sternberg P.W."/>
            <person name="Tan P."/>
            <person name="Wang J."/>
            <person name="Gasser R.B."/>
        </authorList>
    </citation>
    <scope>NUCLEOTIDE SEQUENCE [LARGE SCALE GENOMIC DNA]</scope>
</reference>
<keyword evidence="2" id="KW-1185">Reference proteome</keyword>
<dbReference type="AlphaFoldDB" id="A0A074ZSZ2"/>